<keyword evidence="3" id="KW-0233">DNA recombination</keyword>
<name>A0ABW2Y672_9BIFI</name>
<evidence type="ECO:0000259" key="4">
    <source>
        <dbReference type="PROSITE" id="PS51898"/>
    </source>
</evidence>
<protein>
    <submittedName>
        <fullName evidence="5">Tyrosine-type recombinase/integrase</fullName>
    </submittedName>
</protein>
<dbReference type="PANTHER" id="PTHR30349">
    <property type="entry name" value="PHAGE INTEGRASE-RELATED"/>
    <property type="match status" value="1"/>
</dbReference>
<dbReference type="InterPro" id="IPR010998">
    <property type="entry name" value="Integrase_recombinase_N"/>
</dbReference>
<dbReference type="EMBL" id="JBHTHQ010000024">
    <property type="protein sequence ID" value="MFD0705605.1"/>
    <property type="molecule type" value="Genomic_DNA"/>
</dbReference>
<reference evidence="6" key="1">
    <citation type="journal article" date="2019" name="Int. J. Syst. Evol. Microbiol.">
        <title>The Global Catalogue of Microorganisms (GCM) 10K type strain sequencing project: providing services to taxonomists for standard genome sequencing and annotation.</title>
        <authorList>
            <consortium name="The Broad Institute Genomics Platform"/>
            <consortium name="The Broad Institute Genome Sequencing Center for Infectious Disease"/>
            <person name="Wu L."/>
            <person name="Ma J."/>
        </authorList>
    </citation>
    <scope>NUCLEOTIDE SEQUENCE [LARGE SCALE GENOMIC DNA]</scope>
    <source>
        <strain evidence="6">CCM 8604</strain>
    </source>
</reference>
<keyword evidence="2" id="KW-0238">DNA-binding</keyword>
<dbReference type="Proteomes" id="UP001597036">
    <property type="component" value="Unassembled WGS sequence"/>
</dbReference>
<dbReference type="RefSeq" id="WP_377939355.1">
    <property type="nucleotide sequence ID" value="NZ_JBHTHQ010000024.1"/>
</dbReference>
<dbReference type="InterPro" id="IPR050090">
    <property type="entry name" value="Tyrosine_recombinase_XerCD"/>
</dbReference>
<dbReference type="InterPro" id="IPR013762">
    <property type="entry name" value="Integrase-like_cat_sf"/>
</dbReference>
<proteinExistence type="inferred from homology"/>
<dbReference type="InterPro" id="IPR011010">
    <property type="entry name" value="DNA_brk_join_enz"/>
</dbReference>
<dbReference type="Gene3D" id="1.10.150.130">
    <property type="match status" value="1"/>
</dbReference>
<dbReference type="SUPFAM" id="SSF56349">
    <property type="entry name" value="DNA breaking-rejoining enzymes"/>
    <property type="match status" value="1"/>
</dbReference>
<dbReference type="Gene3D" id="1.10.443.10">
    <property type="entry name" value="Intergrase catalytic core"/>
    <property type="match status" value="1"/>
</dbReference>
<comment type="similarity">
    <text evidence="1">Belongs to the 'phage' integrase family.</text>
</comment>
<sequence length="272" mass="30720">MHIEYALDQLSQGRSSKTIHNYYIRIRQIMKAALREKLIPTNPVDAVIPPRYEIKETCIMNTGEPQKAINTLNNDTNPDAHMWQTMFTLAFATGMRQAERFGLTPSELITIDGIHGIQITHQLQHLTTNMTIPNWLNATHITGNFYLLPPKTKQGKRFIPLNTQLWIDLNALANTNCTKPTDLIFTRDGQPLTSNVERRKWKQALQAAGLPYTTMRAARHFFSTHLAQTGASEDARLAIMSHAKITTTAGYTHWTPAALAQYANQAREAVTQ</sequence>
<dbReference type="Pfam" id="PF00589">
    <property type="entry name" value="Phage_integrase"/>
    <property type="match status" value="1"/>
</dbReference>
<dbReference type="InterPro" id="IPR002104">
    <property type="entry name" value="Integrase_catalytic"/>
</dbReference>
<organism evidence="5 6">
    <name type="scientific">Alloscardovia venturai</name>
    <dbReference type="NCBI Taxonomy" id="1769421"/>
    <lineage>
        <taxon>Bacteria</taxon>
        <taxon>Bacillati</taxon>
        <taxon>Actinomycetota</taxon>
        <taxon>Actinomycetes</taxon>
        <taxon>Bifidobacteriales</taxon>
        <taxon>Bifidobacteriaceae</taxon>
        <taxon>Alloscardovia</taxon>
    </lineage>
</organism>
<evidence type="ECO:0000313" key="5">
    <source>
        <dbReference type="EMBL" id="MFD0705605.1"/>
    </source>
</evidence>
<feature type="domain" description="Tyr recombinase" evidence="4">
    <location>
        <begin position="55"/>
        <end position="264"/>
    </location>
</feature>
<evidence type="ECO:0000256" key="3">
    <source>
        <dbReference type="ARBA" id="ARBA00023172"/>
    </source>
</evidence>
<dbReference type="PROSITE" id="PS51898">
    <property type="entry name" value="TYR_RECOMBINASE"/>
    <property type="match status" value="1"/>
</dbReference>
<dbReference type="PANTHER" id="PTHR30349:SF41">
    <property type="entry name" value="INTEGRASE_RECOMBINASE PROTEIN MJ0367-RELATED"/>
    <property type="match status" value="1"/>
</dbReference>
<gene>
    <name evidence="5" type="ORF">ACFQY8_07600</name>
</gene>
<evidence type="ECO:0000256" key="2">
    <source>
        <dbReference type="ARBA" id="ARBA00023125"/>
    </source>
</evidence>
<evidence type="ECO:0000313" key="6">
    <source>
        <dbReference type="Proteomes" id="UP001597036"/>
    </source>
</evidence>
<keyword evidence="6" id="KW-1185">Reference proteome</keyword>
<comment type="caution">
    <text evidence="5">The sequence shown here is derived from an EMBL/GenBank/DDBJ whole genome shotgun (WGS) entry which is preliminary data.</text>
</comment>
<evidence type="ECO:0000256" key="1">
    <source>
        <dbReference type="ARBA" id="ARBA00008857"/>
    </source>
</evidence>
<accession>A0ABW2Y672</accession>